<keyword evidence="2" id="KW-1185">Reference proteome</keyword>
<dbReference type="Proteomes" id="UP000008386">
    <property type="component" value="Chromosome"/>
</dbReference>
<protein>
    <submittedName>
        <fullName evidence="1">Uncharacterized protein</fullName>
    </submittedName>
</protein>
<accession>F8AFZ2</accession>
<sequence length="106" mass="12160">MDWRSELKVNGFLQFGDFIIELVYVDCPCDTIPPILAVYDAKTGEWYRVDETPPTINNYTEAWTWAVDVLERFIEGEQPKLVGLDGPAPEDVIERFLKALRNLPKG</sequence>
<proteinExistence type="predicted"/>
<evidence type="ECO:0000313" key="2">
    <source>
        <dbReference type="Proteomes" id="UP000008386"/>
    </source>
</evidence>
<dbReference type="EMBL" id="CP002779">
    <property type="protein sequence ID" value="AEH25046.1"/>
    <property type="molecule type" value="Genomic_DNA"/>
</dbReference>
<evidence type="ECO:0000313" key="1">
    <source>
        <dbReference type="EMBL" id="AEH25046.1"/>
    </source>
</evidence>
<dbReference type="OrthoDB" id="85230at2157"/>
<organism evidence="1 2">
    <name type="scientific">Pyrococcus yayanosii (strain CH1 / JCM 16557)</name>
    <dbReference type="NCBI Taxonomy" id="529709"/>
    <lineage>
        <taxon>Archaea</taxon>
        <taxon>Methanobacteriati</taxon>
        <taxon>Methanobacteriota</taxon>
        <taxon>Thermococci</taxon>
        <taxon>Thermococcales</taxon>
        <taxon>Thermococcaceae</taxon>
        <taxon>Pyrococcus</taxon>
    </lineage>
</organism>
<dbReference type="HOGENOM" id="CLU_173775_0_0_2"/>
<dbReference type="KEGG" id="pya:PYCH_13760"/>
<gene>
    <name evidence="1" type="ordered locus">PYCH_13760</name>
</gene>
<dbReference type="AlphaFoldDB" id="F8AFZ2"/>
<dbReference type="STRING" id="529709.PYCH_13760"/>
<dbReference type="eggNOG" id="arCOG07107">
    <property type="taxonomic scope" value="Archaea"/>
</dbReference>
<dbReference type="RefSeq" id="WP_013906102.1">
    <property type="nucleotide sequence ID" value="NC_015680.1"/>
</dbReference>
<reference evidence="1 2" key="1">
    <citation type="journal article" date="2011" name="J. Bacteriol.">
        <title>Complete genome sequence of the obligate piezophilic hyperthermophilic archaeon Pyrococcus yayanosii CH1.</title>
        <authorList>
            <person name="Jun X."/>
            <person name="Lupeng L."/>
            <person name="Minjuan X."/>
            <person name="Oger P."/>
            <person name="Fengping W."/>
            <person name="Jebbar M."/>
            <person name="Xiang X."/>
        </authorList>
    </citation>
    <scope>NUCLEOTIDE SEQUENCE [LARGE SCALE GENOMIC DNA]</scope>
    <source>
        <strain evidence="2">CH1 / JCM 16557</strain>
    </source>
</reference>
<name>F8AFZ2_PYRYC</name>
<dbReference type="GeneID" id="10837947"/>